<organism evidence="10 11">
    <name type="scientific">Weeksella virosa (strain ATCC 43766 / DSM 16922 / JCM 21250 / CCUG 30538 / CDC 9751 / IAM 14551 / NBRC 16016 / NCTC 11634 / CL345/78)</name>
    <dbReference type="NCBI Taxonomy" id="865938"/>
    <lineage>
        <taxon>Bacteria</taxon>
        <taxon>Pseudomonadati</taxon>
        <taxon>Bacteroidota</taxon>
        <taxon>Flavobacteriia</taxon>
        <taxon>Flavobacteriales</taxon>
        <taxon>Weeksellaceae</taxon>
        <taxon>Weeksella</taxon>
    </lineage>
</organism>
<evidence type="ECO:0000256" key="3">
    <source>
        <dbReference type="ARBA" id="ARBA00022475"/>
    </source>
</evidence>
<dbReference type="HOGENOM" id="CLU_1452982_0_0_10"/>
<keyword evidence="7 9" id="KW-0472">Membrane</keyword>
<feature type="transmembrane region" description="Helical" evidence="9">
    <location>
        <begin position="35"/>
        <end position="55"/>
    </location>
</feature>
<proteinExistence type="inferred from homology"/>
<dbReference type="STRING" id="865938.Weevi_0169"/>
<keyword evidence="5 9" id="KW-0812">Transmembrane</keyword>
<evidence type="ECO:0000256" key="7">
    <source>
        <dbReference type="ARBA" id="ARBA00023136"/>
    </source>
</evidence>
<feature type="transmembrane region" description="Helical" evidence="9">
    <location>
        <begin position="187"/>
        <end position="208"/>
    </location>
</feature>
<evidence type="ECO:0000256" key="1">
    <source>
        <dbReference type="ARBA" id="ARBA00004429"/>
    </source>
</evidence>
<accession>F0NXB9</accession>
<protein>
    <submittedName>
        <fullName evidence="10">Uncharacterized protein</fullName>
    </submittedName>
</protein>
<dbReference type="GO" id="GO:0005886">
    <property type="term" value="C:plasma membrane"/>
    <property type="evidence" value="ECO:0007669"/>
    <property type="project" value="UniProtKB-SubCell"/>
</dbReference>
<keyword evidence="11" id="KW-1185">Reference proteome</keyword>
<reference evidence="11" key="2">
    <citation type="journal article" date="2011" name="Stand. Genomic Sci.">
        <title>Complete genome sequence of Weeksella virosa type strain (9751T).</title>
        <authorList>
            <person name="Lang E."/>
            <person name="Teshima H."/>
            <person name="Lucas S."/>
            <person name="Lapidus A."/>
            <person name="Hammon N."/>
            <person name="Deshpande S."/>
            <person name="Nolan M."/>
            <person name="Cheng J."/>
            <person name="Pitluck S."/>
            <person name="Liolios K."/>
            <person name="Pagani I."/>
            <person name="Mikhailova N."/>
            <person name="Ivanova N."/>
            <person name="Mavromatis K."/>
            <person name="Pati A."/>
            <person name="Tapia R."/>
            <person name="Han C."/>
            <person name="Goodwin L."/>
            <person name="Chen A."/>
            <person name="Palaniappan K."/>
            <person name="Land M."/>
            <person name="Hauser L."/>
            <person name="Chang Y."/>
            <person name="Jeffries C."/>
            <person name="Brambilla E."/>
            <person name="Kopitz M."/>
            <person name="Rohde M."/>
            <person name="Goker M."/>
            <person name="Tindall B."/>
            <person name="Detter J."/>
            <person name="Woyke T."/>
            <person name="Bristow J."/>
            <person name="Eisen J."/>
            <person name="Markowitz V."/>
            <person name="Hugenholtz P."/>
            <person name="Klenk H."/>
            <person name="Kyrpides N."/>
        </authorList>
    </citation>
    <scope>NUCLEOTIDE SEQUENCE [LARGE SCALE GENOMIC DNA]</scope>
    <source>
        <strain evidence="11">ATCC 43766 / DSM 16922 / JCM 21250 / NBRC 16016 / NCTC 11634 / CL345/78</strain>
    </source>
</reference>
<keyword evidence="2" id="KW-0813">Transport</keyword>
<gene>
    <name evidence="10" type="ordered locus">Weevi_0169</name>
</gene>
<evidence type="ECO:0000256" key="6">
    <source>
        <dbReference type="ARBA" id="ARBA00022989"/>
    </source>
</evidence>
<dbReference type="Proteomes" id="UP000008641">
    <property type="component" value="Chromosome"/>
</dbReference>
<dbReference type="Pfam" id="PF04143">
    <property type="entry name" value="Sulf_transp"/>
    <property type="match status" value="1"/>
</dbReference>
<feature type="transmembrane region" description="Helical" evidence="9">
    <location>
        <begin position="150"/>
        <end position="167"/>
    </location>
</feature>
<reference evidence="10 11" key="1">
    <citation type="journal article" date="2011" name="Stand. Genomic Sci.">
        <title>Complete genome sequence of Weeksella virosa type strain (9751).</title>
        <authorList>
            <person name="Lang E."/>
            <person name="Teshima H."/>
            <person name="Lucas S."/>
            <person name="Lapidus A."/>
            <person name="Hammon N."/>
            <person name="Deshpande S."/>
            <person name="Nolan M."/>
            <person name="Cheng J.F."/>
            <person name="Pitluck S."/>
            <person name="Liolios K."/>
            <person name="Pagani I."/>
            <person name="Mikhailova N."/>
            <person name="Ivanova N."/>
            <person name="Mavromatis K."/>
            <person name="Pati A."/>
            <person name="Tapia R."/>
            <person name="Han C."/>
            <person name="Goodwin L."/>
            <person name="Chen A."/>
            <person name="Palaniappan K."/>
            <person name="Land M."/>
            <person name="Hauser L."/>
            <person name="Chang Y.J."/>
            <person name="Jeffries C.D."/>
            <person name="Brambilla E.M."/>
            <person name="Kopitz M."/>
            <person name="Rohde M."/>
            <person name="Goker M."/>
            <person name="Tindall B.J."/>
            <person name="Detter J.C."/>
            <person name="Woyke T."/>
            <person name="Bristow J."/>
            <person name="Eisen J.A."/>
            <person name="Markowitz V."/>
            <person name="Hugenholtz P."/>
            <person name="Klenk H.P."/>
            <person name="Kyrpides N.C."/>
        </authorList>
    </citation>
    <scope>NUCLEOTIDE SEQUENCE [LARGE SCALE GENOMIC DNA]</scope>
    <source>
        <strain evidence="11">ATCC 43766 / DSM 16922 / JCM 21250 / NBRC 16016 / NCTC 11634 / CL345/78</strain>
    </source>
</reference>
<keyword evidence="3" id="KW-1003">Cell membrane</keyword>
<dbReference type="PANTHER" id="PTHR30574:SF1">
    <property type="entry name" value="SULPHUR TRANSPORT DOMAIN-CONTAINING PROTEIN"/>
    <property type="match status" value="1"/>
</dbReference>
<evidence type="ECO:0000256" key="8">
    <source>
        <dbReference type="ARBA" id="ARBA00035655"/>
    </source>
</evidence>
<dbReference type="PANTHER" id="PTHR30574">
    <property type="entry name" value="INNER MEMBRANE PROTEIN YEDE"/>
    <property type="match status" value="1"/>
</dbReference>
<dbReference type="AlphaFoldDB" id="F0NXB9"/>
<evidence type="ECO:0000256" key="4">
    <source>
        <dbReference type="ARBA" id="ARBA00022519"/>
    </source>
</evidence>
<evidence type="ECO:0000256" key="5">
    <source>
        <dbReference type="ARBA" id="ARBA00022692"/>
    </source>
</evidence>
<dbReference type="EMBL" id="CP002455">
    <property type="protein sequence ID" value="ADX66893.1"/>
    <property type="molecule type" value="Genomic_DNA"/>
</dbReference>
<dbReference type="eggNOG" id="COG2391">
    <property type="taxonomic scope" value="Bacteria"/>
</dbReference>
<keyword evidence="6 9" id="KW-1133">Transmembrane helix</keyword>
<sequence>MFNLYLCNISHFTVRNLSSTLQQKLETMEIIMQPWPWYVGGPIVGFIMLILMYLGKSFGFSSNFRTLCSALGAGESCEFFRFDWKTQRWNLLFLVGAIAGGYVASHWLSDNQVPQIAQTTIEQLHAEGFASAGSSYYPAEIFDHLSPKNIVLLVIGGLLIGFGTRYAGGCTSGHAISGLSNLQWPSLVAVVGFFIGGLIMVHLIFPLIF</sequence>
<keyword evidence="4" id="KW-0997">Cell inner membrane</keyword>
<evidence type="ECO:0000313" key="11">
    <source>
        <dbReference type="Proteomes" id="UP000008641"/>
    </source>
</evidence>
<evidence type="ECO:0000256" key="2">
    <source>
        <dbReference type="ARBA" id="ARBA00022448"/>
    </source>
</evidence>
<comment type="similarity">
    <text evidence="8">Belongs to the TsuA/YedE (TC 9.B.102) family.</text>
</comment>
<dbReference type="KEGG" id="wvi:Weevi_0169"/>
<evidence type="ECO:0000256" key="9">
    <source>
        <dbReference type="SAM" id="Phobius"/>
    </source>
</evidence>
<evidence type="ECO:0000313" key="10">
    <source>
        <dbReference type="EMBL" id="ADX66893.1"/>
    </source>
</evidence>
<feature type="transmembrane region" description="Helical" evidence="9">
    <location>
        <begin position="89"/>
        <end position="108"/>
    </location>
</feature>
<comment type="subcellular location">
    <subcellularLocation>
        <location evidence="1">Cell inner membrane</location>
        <topology evidence="1">Multi-pass membrane protein</topology>
    </subcellularLocation>
</comment>
<name>F0NXB9_WEEVC</name>
<dbReference type="InterPro" id="IPR007272">
    <property type="entry name" value="Sulf_transp_TsuA/YedE"/>
</dbReference>